<evidence type="ECO:0000256" key="9">
    <source>
        <dbReference type="PROSITE-ProRule" id="PRU00284"/>
    </source>
</evidence>
<keyword evidence="3" id="KW-0145">Chemotaxis</keyword>
<comment type="similarity">
    <text evidence="8">Belongs to the methyl-accepting chemotaxis (MCP) protein family.</text>
</comment>
<dbReference type="RefSeq" id="WP_166155464.1">
    <property type="nucleotide sequence ID" value="NZ_JAAOIW010000019.1"/>
</dbReference>
<keyword evidence="2" id="KW-1003">Cell membrane</keyword>
<organism evidence="13 14">
    <name type="scientific">Paenibacillus agricola</name>
    <dbReference type="NCBI Taxonomy" id="2716264"/>
    <lineage>
        <taxon>Bacteria</taxon>
        <taxon>Bacillati</taxon>
        <taxon>Bacillota</taxon>
        <taxon>Bacilli</taxon>
        <taxon>Bacillales</taxon>
        <taxon>Paenibacillaceae</taxon>
        <taxon>Paenibacillus</taxon>
    </lineage>
</organism>
<evidence type="ECO:0000256" key="1">
    <source>
        <dbReference type="ARBA" id="ARBA00004651"/>
    </source>
</evidence>
<evidence type="ECO:0000256" key="3">
    <source>
        <dbReference type="ARBA" id="ARBA00022500"/>
    </source>
</evidence>
<keyword evidence="4 10" id="KW-0812">Transmembrane</keyword>
<dbReference type="Pfam" id="PF00672">
    <property type="entry name" value="HAMP"/>
    <property type="match status" value="1"/>
</dbReference>
<dbReference type="PROSITE" id="PS50111">
    <property type="entry name" value="CHEMOTAXIS_TRANSDUC_2"/>
    <property type="match status" value="1"/>
</dbReference>
<keyword evidence="5 10" id="KW-1133">Transmembrane helix</keyword>
<accession>A0ABX0JG26</accession>
<dbReference type="SMART" id="SM00283">
    <property type="entry name" value="MA"/>
    <property type="match status" value="1"/>
</dbReference>
<dbReference type="Pfam" id="PF02743">
    <property type="entry name" value="dCache_1"/>
    <property type="match status" value="1"/>
</dbReference>
<dbReference type="SUPFAM" id="SSF103190">
    <property type="entry name" value="Sensory domain-like"/>
    <property type="match status" value="1"/>
</dbReference>
<dbReference type="Gene3D" id="3.30.450.20">
    <property type="entry name" value="PAS domain"/>
    <property type="match status" value="2"/>
</dbReference>
<gene>
    <name evidence="13" type="ORF">G9U52_32360</name>
</gene>
<keyword evidence="14" id="KW-1185">Reference proteome</keyword>
<proteinExistence type="inferred from homology"/>
<evidence type="ECO:0000256" key="7">
    <source>
        <dbReference type="ARBA" id="ARBA00023224"/>
    </source>
</evidence>
<dbReference type="SUPFAM" id="SSF58104">
    <property type="entry name" value="Methyl-accepting chemotaxis protein (MCP) signaling domain"/>
    <property type="match status" value="1"/>
</dbReference>
<feature type="domain" description="HAMP" evidence="12">
    <location>
        <begin position="295"/>
        <end position="347"/>
    </location>
</feature>
<dbReference type="SMART" id="SM00304">
    <property type="entry name" value="HAMP"/>
    <property type="match status" value="1"/>
</dbReference>
<protein>
    <submittedName>
        <fullName evidence="13">Methyl-accepting chemotaxis protein</fullName>
    </submittedName>
</protein>
<dbReference type="Gene3D" id="1.10.287.950">
    <property type="entry name" value="Methyl-accepting chemotaxis protein"/>
    <property type="match status" value="1"/>
</dbReference>
<dbReference type="EMBL" id="JAAOIW010000019">
    <property type="protein sequence ID" value="NHN34488.1"/>
    <property type="molecule type" value="Genomic_DNA"/>
</dbReference>
<evidence type="ECO:0000256" key="8">
    <source>
        <dbReference type="ARBA" id="ARBA00029447"/>
    </source>
</evidence>
<dbReference type="InterPro" id="IPR003660">
    <property type="entry name" value="HAMP_dom"/>
</dbReference>
<dbReference type="Pfam" id="PF00015">
    <property type="entry name" value="MCPsignal"/>
    <property type="match status" value="1"/>
</dbReference>
<dbReference type="CDD" id="cd11386">
    <property type="entry name" value="MCP_signal"/>
    <property type="match status" value="1"/>
</dbReference>
<evidence type="ECO:0000259" key="12">
    <source>
        <dbReference type="PROSITE" id="PS50885"/>
    </source>
</evidence>
<dbReference type="Proteomes" id="UP001165962">
    <property type="component" value="Unassembled WGS sequence"/>
</dbReference>
<sequence>MKNITIKNRLIFSFMVILLIPCSAIGFFSYQSAASEVAFQLENGAMQSVQLLNNQVTDLLSSSLTDMDYLAKQLTAEKVQDFESPQIRVVLEQYKALHPQFQMVFMGNKDGLMIRSPEQIVEGYDPRTREWYKAAMDNKAKAIINPASLSASSGTIVVVPSKSLNDGSGVVAGNLDLQKLAQTVATVRVGEKGYAFIVDKDKKYITHPTRKAGDVNNESFMEGFYEKESGTLNYTYLGEDKRSVFVTNPITGWKIIGAIELAEIDAASRGIFYTMVAVMIVSILLGGLLVFGIVRSITKPLDQLMAATDKIAQGDLTEVIVVRSLDEIGKLSVSVSNMAANLRGLISGVINSSHNVAAASQEISATTEEIAKGSTTQAEESQRMQELFSELTMVVNSVAASAENAAELAGRTTAIAKDGGEIVSKSIQSMNEVHLQMNLLEQDSNRIGEIINVISDIAGQTNLLALNAAIEAARAGDHGKGFAVVATEVRKLAERSGEATKQITDIIKSMQTNTHRSVVSVSAGVAQTEDTRKAFEQIIQMIDQTEQKVTEIAAASEEQMAQTSEVMNSIECIASASQQAAAASEETAATSQSLANLADDLNQSVSIFKINS</sequence>
<evidence type="ECO:0000259" key="11">
    <source>
        <dbReference type="PROSITE" id="PS50111"/>
    </source>
</evidence>
<evidence type="ECO:0000256" key="5">
    <source>
        <dbReference type="ARBA" id="ARBA00022989"/>
    </source>
</evidence>
<comment type="subcellular location">
    <subcellularLocation>
        <location evidence="1">Cell membrane</location>
        <topology evidence="1">Multi-pass membrane protein</topology>
    </subcellularLocation>
</comment>
<evidence type="ECO:0000256" key="2">
    <source>
        <dbReference type="ARBA" id="ARBA00022475"/>
    </source>
</evidence>
<feature type="transmembrane region" description="Helical" evidence="10">
    <location>
        <begin position="271"/>
        <end position="294"/>
    </location>
</feature>
<evidence type="ECO:0000256" key="4">
    <source>
        <dbReference type="ARBA" id="ARBA00022692"/>
    </source>
</evidence>
<dbReference type="InterPro" id="IPR004089">
    <property type="entry name" value="MCPsignal_dom"/>
</dbReference>
<evidence type="ECO:0000313" key="14">
    <source>
        <dbReference type="Proteomes" id="UP001165962"/>
    </source>
</evidence>
<evidence type="ECO:0000256" key="6">
    <source>
        <dbReference type="ARBA" id="ARBA00023136"/>
    </source>
</evidence>
<keyword evidence="7 9" id="KW-0807">Transducer</keyword>
<dbReference type="PROSITE" id="PS50885">
    <property type="entry name" value="HAMP"/>
    <property type="match status" value="1"/>
</dbReference>
<reference evidence="13" key="1">
    <citation type="submission" date="2020-03" db="EMBL/GenBank/DDBJ databases">
        <title>Draft sequencing of Paenibacilllus sp. S3N08.</title>
        <authorList>
            <person name="Kim D.-U."/>
        </authorList>
    </citation>
    <scope>NUCLEOTIDE SEQUENCE</scope>
    <source>
        <strain evidence="13">S3N08</strain>
    </source>
</reference>
<dbReference type="PANTHER" id="PTHR32089:SF112">
    <property type="entry name" value="LYSOZYME-LIKE PROTEIN-RELATED"/>
    <property type="match status" value="1"/>
</dbReference>
<dbReference type="InterPro" id="IPR029151">
    <property type="entry name" value="Sensor-like_sf"/>
</dbReference>
<dbReference type="CDD" id="cd06225">
    <property type="entry name" value="HAMP"/>
    <property type="match status" value="1"/>
</dbReference>
<dbReference type="CDD" id="cd12914">
    <property type="entry name" value="PDC1_DGC_like"/>
    <property type="match status" value="1"/>
</dbReference>
<feature type="domain" description="Methyl-accepting transducer" evidence="11">
    <location>
        <begin position="352"/>
        <end position="595"/>
    </location>
</feature>
<evidence type="ECO:0000313" key="13">
    <source>
        <dbReference type="EMBL" id="NHN34488.1"/>
    </source>
</evidence>
<dbReference type="PANTHER" id="PTHR32089">
    <property type="entry name" value="METHYL-ACCEPTING CHEMOTAXIS PROTEIN MCPB"/>
    <property type="match status" value="1"/>
</dbReference>
<name>A0ABX0JG26_9BACL</name>
<comment type="caution">
    <text evidence="13">The sequence shown here is derived from an EMBL/GenBank/DDBJ whole genome shotgun (WGS) entry which is preliminary data.</text>
</comment>
<dbReference type="InterPro" id="IPR033479">
    <property type="entry name" value="dCache_1"/>
</dbReference>
<dbReference type="CDD" id="cd12912">
    <property type="entry name" value="PDC2_MCP_like"/>
    <property type="match status" value="1"/>
</dbReference>
<evidence type="ECO:0000256" key="10">
    <source>
        <dbReference type="SAM" id="Phobius"/>
    </source>
</evidence>
<keyword evidence="6 10" id="KW-0472">Membrane</keyword>